<dbReference type="InterPro" id="IPR025724">
    <property type="entry name" value="GAG-pre-integrase_dom"/>
</dbReference>
<comment type="caution">
    <text evidence="2">The sequence shown here is derived from an EMBL/GenBank/DDBJ whole genome shotgun (WGS) entry which is preliminary data.</text>
</comment>
<keyword evidence="3" id="KW-1185">Reference proteome</keyword>
<dbReference type="InterPro" id="IPR036397">
    <property type="entry name" value="RNaseH_sf"/>
</dbReference>
<dbReference type="Gene3D" id="3.30.420.10">
    <property type="entry name" value="Ribonuclease H-like superfamily/Ribonuclease H"/>
    <property type="match status" value="1"/>
</dbReference>
<dbReference type="GO" id="GO:0003676">
    <property type="term" value="F:nucleic acid binding"/>
    <property type="evidence" value="ECO:0007669"/>
    <property type="project" value="InterPro"/>
</dbReference>
<organism evidence="2 3">
    <name type="scientific">Cuscuta europaea</name>
    <name type="common">European dodder</name>
    <dbReference type="NCBI Taxonomy" id="41803"/>
    <lineage>
        <taxon>Eukaryota</taxon>
        <taxon>Viridiplantae</taxon>
        <taxon>Streptophyta</taxon>
        <taxon>Embryophyta</taxon>
        <taxon>Tracheophyta</taxon>
        <taxon>Spermatophyta</taxon>
        <taxon>Magnoliopsida</taxon>
        <taxon>eudicotyledons</taxon>
        <taxon>Gunneridae</taxon>
        <taxon>Pentapetalae</taxon>
        <taxon>asterids</taxon>
        <taxon>lamiids</taxon>
        <taxon>Solanales</taxon>
        <taxon>Convolvulaceae</taxon>
        <taxon>Cuscuteae</taxon>
        <taxon>Cuscuta</taxon>
        <taxon>Cuscuta subgen. Cuscuta</taxon>
    </lineage>
</organism>
<evidence type="ECO:0000313" key="3">
    <source>
        <dbReference type="Proteomes" id="UP001152484"/>
    </source>
</evidence>
<evidence type="ECO:0000313" key="2">
    <source>
        <dbReference type="EMBL" id="CAH9105995.1"/>
    </source>
</evidence>
<dbReference type="PANTHER" id="PTHR42648">
    <property type="entry name" value="TRANSPOSASE, PUTATIVE-RELATED"/>
    <property type="match status" value="1"/>
</dbReference>
<dbReference type="OrthoDB" id="1286631at2759"/>
<protein>
    <recommendedName>
        <fullName evidence="1">GAG-pre-integrase domain-containing protein</fullName>
    </recommendedName>
</protein>
<gene>
    <name evidence="2" type="ORF">CEURO_LOCUS17145</name>
</gene>
<evidence type="ECO:0000259" key="1">
    <source>
        <dbReference type="Pfam" id="PF13976"/>
    </source>
</evidence>
<dbReference type="Pfam" id="PF13976">
    <property type="entry name" value="gag_pre-integrs"/>
    <property type="match status" value="1"/>
</dbReference>
<proteinExistence type="predicted"/>
<accession>A0A9P0ZMT9</accession>
<dbReference type="Proteomes" id="UP001152484">
    <property type="component" value="Unassembled WGS sequence"/>
</dbReference>
<sequence length="159" mass="18437">MIGFADLRNDLYHYNSDLSTAHTSTVHSTNSQHTSSTDLWHFRLGNLPFKKLTMLSECNVSNTDKHSSSCDICHFAKQKRLPFPISTSHASNAFDLVHMDVWGPYKVTSYTGFKYFLTVVDDYNRCTWVFLLKTKSEVKFHMLNFINSLKLNFKRKLKS</sequence>
<reference evidence="2" key="1">
    <citation type="submission" date="2022-07" db="EMBL/GenBank/DDBJ databases">
        <authorList>
            <person name="Macas J."/>
            <person name="Novak P."/>
            <person name="Neumann P."/>
        </authorList>
    </citation>
    <scope>NUCLEOTIDE SEQUENCE</scope>
</reference>
<dbReference type="AlphaFoldDB" id="A0A9P0ZMT9"/>
<dbReference type="PANTHER" id="PTHR42648:SF31">
    <property type="entry name" value="RNA-DIRECTED DNA POLYMERASE"/>
    <property type="match status" value="1"/>
</dbReference>
<dbReference type="InterPro" id="IPR012337">
    <property type="entry name" value="RNaseH-like_sf"/>
</dbReference>
<dbReference type="InterPro" id="IPR039537">
    <property type="entry name" value="Retrotran_Ty1/copia-like"/>
</dbReference>
<dbReference type="SUPFAM" id="SSF53098">
    <property type="entry name" value="Ribonuclease H-like"/>
    <property type="match status" value="1"/>
</dbReference>
<dbReference type="EMBL" id="CAMAPE010000048">
    <property type="protein sequence ID" value="CAH9105995.1"/>
    <property type="molecule type" value="Genomic_DNA"/>
</dbReference>
<feature type="domain" description="GAG-pre-integrase" evidence="1">
    <location>
        <begin position="11"/>
        <end position="78"/>
    </location>
</feature>
<name>A0A9P0ZMT9_CUSEU</name>